<keyword evidence="3" id="KW-1185">Reference proteome</keyword>
<dbReference type="AlphaFoldDB" id="A0A167WX95"/>
<gene>
    <name evidence="2" type="ORF">FIBSPDRAFT_914680</name>
</gene>
<organism evidence="2 3">
    <name type="scientific">Athelia psychrophila</name>
    <dbReference type="NCBI Taxonomy" id="1759441"/>
    <lineage>
        <taxon>Eukaryota</taxon>
        <taxon>Fungi</taxon>
        <taxon>Dikarya</taxon>
        <taxon>Basidiomycota</taxon>
        <taxon>Agaricomycotina</taxon>
        <taxon>Agaricomycetes</taxon>
        <taxon>Agaricomycetidae</taxon>
        <taxon>Atheliales</taxon>
        <taxon>Atheliaceae</taxon>
        <taxon>Athelia</taxon>
    </lineage>
</organism>
<reference evidence="2 3" key="1">
    <citation type="journal article" date="2016" name="Mol. Biol. Evol.">
        <title>Comparative Genomics of Early-Diverging Mushroom-Forming Fungi Provides Insights into the Origins of Lignocellulose Decay Capabilities.</title>
        <authorList>
            <person name="Nagy L.G."/>
            <person name="Riley R."/>
            <person name="Tritt A."/>
            <person name="Adam C."/>
            <person name="Daum C."/>
            <person name="Floudas D."/>
            <person name="Sun H."/>
            <person name="Yadav J.S."/>
            <person name="Pangilinan J."/>
            <person name="Larsson K.H."/>
            <person name="Matsuura K."/>
            <person name="Barry K."/>
            <person name="Labutti K."/>
            <person name="Kuo R."/>
            <person name="Ohm R.A."/>
            <person name="Bhattacharya S.S."/>
            <person name="Shirouzu T."/>
            <person name="Yoshinaga Y."/>
            <person name="Martin F.M."/>
            <person name="Grigoriev I.V."/>
            <person name="Hibbett D.S."/>
        </authorList>
    </citation>
    <scope>NUCLEOTIDE SEQUENCE [LARGE SCALE GENOMIC DNA]</scope>
    <source>
        <strain evidence="2 3">CBS 109695</strain>
    </source>
</reference>
<protein>
    <submittedName>
        <fullName evidence="2">Uncharacterized protein</fullName>
    </submittedName>
</protein>
<dbReference type="InterPro" id="IPR046521">
    <property type="entry name" value="DUF6698"/>
</dbReference>
<feature type="compositionally biased region" description="Polar residues" evidence="1">
    <location>
        <begin position="1"/>
        <end position="18"/>
    </location>
</feature>
<dbReference type="Pfam" id="PF20414">
    <property type="entry name" value="DUF6698"/>
    <property type="match status" value="1"/>
</dbReference>
<dbReference type="STRING" id="436010.A0A167WX95"/>
<dbReference type="Proteomes" id="UP000076532">
    <property type="component" value="Unassembled WGS sequence"/>
</dbReference>
<feature type="region of interest" description="Disordered" evidence="1">
    <location>
        <begin position="1"/>
        <end position="31"/>
    </location>
</feature>
<dbReference type="OrthoDB" id="3160134at2759"/>
<accession>A0A167WX95</accession>
<evidence type="ECO:0000313" key="3">
    <source>
        <dbReference type="Proteomes" id="UP000076532"/>
    </source>
</evidence>
<proteinExistence type="predicted"/>
<evidence type="ECO:0000313" key="2">
    <source>
        <dbReference type="EMBL" id="KZP06588.1"/>
    </source>
</evidence>
<sequence length="359" mass="40493">MSVDENQSPESSAAVSSGQKRKSGALEWCPRKRPHGTDPLVHYGRHFGRTVHTLCTISAIMTNGLLRLADDSDTPDEEYPPEDRRCYAVFCSLVEMMPDLKTRLSQGSAEDILHMGTLIQKGIAAARSDDTRGLKGAILDWIIPRGEVLTPPLYRNVKHDRGFHHDRTGFLLCPAEYDWADTEIKEQLRSGELAFSGDFWPNFVYHGYKSDAADAWSGLFRSSLLITAYKYVFTSPSSIEKEAKATRSGNARIHGMTEVTLPSIAYIATQVRFALSSSAIFTRNDTNTDSERFYHSILDLFEDLEEKKEVNELKQWWDRQIFPSKSSARPLPQNGTLAKIKERRKMLQARSLNAQNASN</sequence>
<evidence type="ECO:0000256" key="1">
    <source>
        <dbReference type="SAM" id="MobiDB-lite"/>
    </source>
</evidence>
<name>A0A167WX95_9AGAM</name>
<dbReference type="EMBL" id="KV417781">
    <property type="protein sequence ID" value="KZP06588.1"/>
    <property type="molecule type" value="Genomic_DNA"/>
</dbReference>